<sequence length="37" mass="3970">MGACGEGFGKMFAHGVVSPVFDQNGTKCSEKCSWIEM</sequence>
<dbReference type="Proteomes" id="UP000031843">
    <property type="component" value="Chromosome secondary"/>
</dbReference>
<gene>
    <name evidence="1" type="ORF">RR42_s2700</name>
</gene>
<dbReference type="KEGG" id="cbw:RR42_s2700"/>
<dbReference type="EMBL" id="CP010537">
    <property type="protein sequence ID" value="AJG24282.1"/>
    <property type="molecule type" value="Genomic_DNA"/>
</dbReference>
<accession>A0A0C4YEW4</accession>
<evidence type="ECO:0000313" key="1">
    <source>
        <dbReference type="EMBL" id="AJG24282.1"/>
    </source>
</evidence>
<dbReference type="AlphaFoldDB" id="A0A0C4YEW4"/>
<organism evidence="1 2">
    <name type="scientific">Cupriavidus basilensis</name>
    <dbReference type="NCBI Taxonomy" id="68895"/>
    <lineage>
        <taxon>Bacteria</taxon>
        <taxon>Pseudomonadati</taxon>
        <taxon>Pseudomonadota</taxon>
        <taxon>Betaproteobacteria</taxon>
        <taxon>Burkholderiales</taxon>
        <taxon>Burkholderiaceae</taxon>
        <taxon>Cupriavidus</taxon>
    </lineage>
</organism>
<reference evidence="1 2" key="1">
    <citation type="journal article" date="2015" name="Genome Announc.">
        <title>Complete Genome Sequence of Cupriavidus basilensis 4G11, Isolated from the Oak Ridge Field Research Center Site.</title>
        <authorList>
            <person name="Ray J."/>
            <person name="Waters R.J."/>
            <person name="Skerker J.M."/>
            <person name="Kuehl J.V."/>
            <person name="Price M.N."/>
            <person name="Huang J."/>
            <person name="Chakraborty R."/>
            <person name="Arkin A.P."/>
            <person name="Deutschbauer A."/>
        </authorList>
    </citation>
    <scope>NUCLEOTIDE SEQUENCE [LARGE SCALE GENOMIC DNA]</scope>
    <source>
        <strain evidence="1">4G11</strain>
    </source>
</reference>
<protein>
    <submittedName>
        <fullName evidence="1">Uncharacterized protein</fullName>
    </submittedName>
</protein>
<name>A0A0C4YEW4_9BURK</name>
<proteinExistence type="predicted"/>
<dbReference type="STRING" id="68895.RR42_s2700"/>
<evidence type="ECO:0000313" key="2">
    <source>
        <dbReference type="Proteomes" id="UP000031843"/>
    </source>
</evidence>
<keyword evidence="2" id="KW-1185">Reference proteome</keyword>